<dbReference type="PROSITE" id="PS50972">
    <property type="entry name" value="PTERIN_BINDING"/>
    <property type="match status" value="1"/>
</dbReference>
<dbReference type="AlphaFoldDB" id="A0A235BVF1"/>
<dbReference type="GO" id="GO:0046654">
    <property type="term" value="P:tetrahydrofolate biosynthetic process"/>
    <property type="evidence" value="ECO:0007669"/>
    <property type="project" value="UniProtKB-UniPathway"/>
</dbReference>
<evidence type="ECO:0000259" key="13">
    <source>
        <dbReference type="PROSITE" id="PS50972"/>
    </source>
</evidence>
<evidence type="ECO:0000313" key="14">
    <source>
        <dbReference type="EMBL" id="OYD16212.1"/>
    </source>
</evidence>
<comment type="similarity">
    <text evidence="4 12">Belongs to the DHPS family.</text>
</comment>
<evidence type="ECO:0000256" key="10">
    <source>
        <dbReference type="ARBA" id="ARBA00022909"/>
    </source>
</evidence>
<evidence type="ECO:0000256" key="9">
    <source>
        <dbReference type="ARBA" id="ARBA00022842"/>
    </source>
</evidence>
<evidence type="ECO:0000256" key="8">
    <source>
        <dbReference type="ARBA" id="ARBA00022723"/>
    </source>
</evidence>
<dbReference type="PANTHER" id="PTHR20941">
    <property type="entry name" value="FOLATE SYNTHESIS PROTEINS"/>
    <property type="match status" value="1"/>
</dbReference>
<dbReference type="EMBL" id="NOZQ01000079">
    <property type="protein sequence ID" value="OYD16212.1"/>
    <property type="molecule type" value="Genomic_DNA"/>
</dbReference>
<comment type="catalytic activity">
    <reaction evidence="1">
        <text>(7,8-dihydropterin-6-yl)methyl diphosphate + 4-aminobenzoate = 7,8-dihydropteroate + diphosphate</text>
        <dbReference type="Rhea" id="RHEA:19949"/>
        <dbReference type="ChEBI" id="CHEBI:17836"/>
        <dbReference type="ChEBI" id="CHEBI:17839"/>
        <dbReference type="ChEBI" id="CHEBI:33019"/>
        <dbReference type="ChEBI" id="CHEBI:72950"/>
        <dbReference type="EC" id="2.5.1.15"/>
    </reaction>
</comment>
<evidence type="ECO:0000256" key="2">
    <source>
        <dbReference type="ARBA" id="ARBA00001946"/>
    </source>
</evidence>
<dbReference type="GO" id="GO:0046656">
    <property type="term" value="P:folic acid biosynthetic process"/>
    <property type="evidence" value="ECO:0007669"/>
    <property type="project" value="UniProtKB-KW"/>
</dbReference>
<dbReference type="InterPro" id="IPR006390">
    <property type="entry name" value="DHP_synth_dom"/>
</dbReference>
<dbReference type="UniPathway" id="UPA00077">
    <property type="reaction ID" value="UER00156"/>
</dbReference>
<dbReference type="PROSITE" id="PS00793">
    <property type="entry name" value="DHPS_2"/>
    <property type="match status" value="1"/>
</dbReference>
<organism evidence="14 15">
    <name type="scientific">candidate division WOR-3 bacterium JGI_Cruoil_03_44_89</name>
    <dbReference type="NCBI Taxonomy" id="1973748"/>
    <lineage>
        <taxon>Bacteria</taxon>
        <taxon>Bacteria division WOR-3</taxon>
    </lineage>
</organism>
<reference evidence="14 15" key="1">
    <citation type="submission" date="2017-07" db="EMBL/GenBank/DDBJ databases">
        <title>Recovery of genomes from metagenomes via a dereplication, aggregation, and scoring strategy.</title>
        <authorList>
            <person name="Sieber C.M."/>
            <person name="Probst A.J."/>
            <person name="Sharrar A."/>
            <person name="Thomas B.C."/>
            <person name="Hess M."/>
            <person name="Tringe S.G."/>
            <person name="Banfield J.F."/>
        </authorList>
    </citation>
    <scope>NUCLEOTIDE SEQUENCE [LARGE SCALE GENOMIC DNA]</scope>
    <source>
        <strain evidence="14">JGI_Cruoil_03_44_89</strain>
    </source>
</reference>
<evidence type="ECO:0000256" key="5">
    <source>
        <dbReference type="ARBA" id="ARBA00012458"/>
    </source>
</evidence>
<keyword evidence="8 12" id="KW-0479">Metal-binding</keyword>
<evidence type="ECO:0000256" key="12">
    <source>
        <dbReference type="RuleBase" id="RU361205"/>
    </source>
</evidence>
<evidence type="ECO:0000256" key="6">
    <source>
        <dbReference type="ARBA" id="ARBA00016919"/>
    </source>
</evidence>
<dbReference type="Pfam" id="PF00809">
    <property type="entry name" value="Pterin_bind"/>
    <property type="match status" value="1"/>
</dbReference>
<keyword evidence="10 12" id="KW-0289">Folate biosynthesis</keyword>
<sequence>SAPACNILKQTAISVGADACIPRVALTGKGKDLSLILSGNLREIAKVADRLKGQAFGLSRLSPKLARIVKYSFLSPAPIKLKNSTLDFSSPRICGVLNLTPDSFYDGGLYTEKEKAIERVYQMVEDGADMIDVGGESTRPGALPVSTEEELKRVLPVIKSLKVDVPLSIDTYKGEVAKECLEAGCQVVNDITGLTFDEEMKSVIKNVDAACVIMHMKGTPRNMQENPEYGDCVSEIIAWLSERVKEAKSFGIDKIMIDPGIGFGKRNPEDNLEILRRLREFKLLGLPIFVGVSRKSFIGRVLGVEMEERLYGGLAASIIARLNGANIIRTHDVKETSEALSMVDAINGRK</sequence>
<evidence type="ECO:0000256" key="11">
    <source>
        <dbReference type="ARBA" id="ARBA00030193"/>
    </source>
</evidence>
<comment type="function">
    <text evidence="12">Catalyzes the condensation of para-aminobenzoate (pABA) with 6-hydroxymethyl-7,8-dihydropterin diphosphate (DHPt-PP) to form 7,8-dihydropteroate (H2Pte), the immediate precursor of folate derivatives.</text>
</comment>
<evidence type="ECO:0000313" key="15">
    <source>
        <dbReference type="Proteomes" id="UP000215215"/>
    </source>
</evidence>
<name>A0A235BVF1_UNCW3</name>
<dbReference type="InterPro" id="IPR000489">
    <property type="entry name" value="Pterin-binding_dom"/>
</dbReference>
<dbReference type="GO" id="GO:0005829">
    <property type="term" value="C:cytosol"/>
    <property type="evidence" value="ECO:0007669"/>
    <property type="project" value="TreeGrafter"/>
</dbReference>
<evidence type="ECO:0000256" key="7">
    <source>
        <dbReference type="ARBA" id="ARBA00022679"/>
    </source>
</evidence>
<dbReference type="GO" id="GO:0004156">
    <property type="term" value="F:dihydropteroate synthase activity"/>
    <property type="evidence" value="ECO:0007669"/>
    <property type="project" value="UniProtKB-EC"/>
</dbReference>
<dbReference type="NCBIfam" id="TIGR01496">
    <property type="entry name" value="DHPS"/>
    <property type="match status" value="1"/>
</dbReference>
<dbReference type="CDD" id="cd00739">
    <property type="entry name" value="DHPS"/>
    <property type="match status" value="1"/>
</dbReference>
<keyword evidence="9 12" id="KW-0460">Magnesium</keyword>
<feature type="domain" description="Pterin-binding" evidence="13">
    <location>
        <begin position="91"/>
        <end position="341"/>
    </location>
</feature>
<dbReference type="FunFam" id="3.20.20.20:FF:000006">
    <property type="entry name" value="Dihydropteroate synthase"/>
    <property type="match status" value="1"/>
</dbReference>
<gene>
    <name evidence="14" type="primary">folP</name>
    <name evidence="14" type="ORF">CH333_03960</name>
</gene>
<accession>A0A235BVF1</accession>
<proteinExistence type="inferred from homology"/>
<comment type="pathway">
    <text evidence="3 12">Cofactor biosynthesis; tetrahydrofolate biosynthesis; 7,8-dihydrofolate from 2-amino-4-hydroxy-6-hydroxymethyl-7,8-dihydropteridine diphosphate and 4-aminobenzoate: step 1/2.</text>
</comment>
<dbReference type="InterPro" id="IPR011005">
    <property type="entry name" value="Dihydropteroate_synth-like_sf"/>
</dbReference>
<evidence type="ECO:0000256" key="3">
    <source>
        <dbReference type="ARBA" id="ARBA00004763"/>
    </source>
</evidence>
<comment type="caution">
    <text evidence="14">The sequence shown here is derived from an EMBL/GenBank/DDBJ whole genome shotgun (WGS) entry which is preliminary data.</text>
</comment>
<feature type="non-terminal residue" evidence="14">
    <location>
        <position position="1"/>
    </location>
</feature>
<protein>
    <recommendedName>
        <fullName evidence="6 12">Dihydropteroate synthase</fullName>
        <shortName evidence="12">DHPS</shortName>
        <ecNumber evidence="5 12">2.5.1.15</ecNumber>
    </recommendedName>
    <alternativeName>
        <fullName evidence="11 12">Dihydropteroate pyrophosphorylase</fullName>
    </alternativeName>
</protein>
<dbReference type="SUPFAM" id="SSF51717">
    <property type="entry name" value="Dihydropteroate synthetase-like"/>
    <property type="match status" value="1"/>
</dbReference>
<dbReference type="EC" id="2.5.1.15" evidence="5 12"/>
<keyword evidence="7 12" id="KW-0808">Transferase</keyword>
<dbReference type="Proteomes" id="UP000215215">
    <property type="component" value="Unassembled WGS sequence"/>
</dbReference>
<dbReference type="InterPro" id="IPR045031">
    <property type="entry name" value="DHP_synth-like"/>
</dbReference>
<dbReference type="PANTHER" id="PTHR20941:SF1">
    <property type="entry name" value="FOLIC ACID SYNTHESIS PROTEIN FOL1"/>
    <property type="match status" value="1"/>
</dbReference>
<dbReference type="Gene3D" id="3.20.20.20">
    <property type="entry name" value="Dihydropteroate synthase-like"/>
    <property type="match status" value="1"/>
</dbReference>
<dbReference type="PROSITE" id="PS00792">
    <property type="entry name" value="DHPS_1"/>
    <property type="match status" value="1"/>
</dbReference>
<evidence type="ECO:0000256" key="1">
    <source>
        <dbReference type="ARBA" id="ARBA00000012"/>
    </source>
</evidence>
<evidence type="ECO:0000256" key="4">
    <source>
        <dbReference type="ARBA" id="ARBA00009503"/>
    </source>
</evidence>
<dbReference type="GO" id="GO:0046872">
    <property type="term" value="F:metal ion binding"/>
    <property type="evidence" value="ECO:0007669"/>
    <property type="project" value="UniProtKB-KW"/>
</dbReference>
<comment type="cofactor">
    <cofactor evidence="2 12">
        <name>Mg(2+)</name>
        <dbReference type="ChEBI" id="CHEBI:18420"/>
    </cofactor>
</comment>